<evidence type="ECO:0000256" key="2">
    <source>
        <dbReference type="ARBA" id="ARBA00006024"/>
    </source>
</evidence>
<dbReference type="PRINTS" id="PR00119">
    <property type="entry name" value="CATATPASE"/>
</dbReference>
<dbReference type="PROSITE" id="PS01229">
    <property type="entry name" value="COF_2"/>
    <property type="match status" value="1"/>
</dbReference>
<dbReference type="InterPro" id="IPR008250">
    <property type="entry name" value="ATPase_P-typ_transduc_dom_A_sf"/>
</dbReference>
<sequence>MRADKTYASIKHSIPGRIRFKVPDLRKDKILCGTVERNLEKVAGIIRTRTNDKCAALVIRYNPDFISPEHVYEALREIVAVHTTKICPIKDKKECGCPQVKGALRYFSFVSAVGGAVLISESLLGITVAQTLFSPLGFLTVLAAVPLVKEAVTKLREKKFGLEGILAGGIVAAVIAGEAMTAFEILWINAGAELLTAWITERSRRAISGILDNTTHHTFVLRDGVEVEVEINNLKEGDVVVLHTGEKICVDGTIVDGQGLINEAPITGRADFIHKQQDDQVFAGTFVREGVIYVRAEEVGDKTYLARILHKVEDSLENKTAIESTADKLSVRLVKIGFACTVGTLLITADPWRAFTVLLVMACPCATVLSASTPISTAISTAAKNNILIKGGRYLEEVGKCDIACFDKTGTLTGSEPSLEHIHTTEGVTESELLTYAFSVETHNHHPLAQAIKHEAGLRKISPLPHTVCEYFLGKGMRAELPENENHSTEILVGNKKLTEQFDVRIGSLSRQVSTLKRKGLTVLYVVKDKDPIGLLAFANTIREESATVLNALGAGGVDRTVLVTGDEPATANDLARTLNIPEIHASAMPEEKATLVRTLQSEGGKVMMVGDGINDALALAQADVGVAMGTGGAEVAVEAADIALVDDDLKGLMYVQQLSQDTVKIAYQNFWLATGSNIAGVIMGATGVLSPVMAGFLHILHTMGVIANSSRLLLHSPEAIESKQGKIYELPQNS</sequence>
<comment type="catalytic activity">
    <reaction evidence="8">
        <text>Zn(2+)(in) + ATP + H2O = Zn(2+)(out) + ADP + phosphate + H(+)</text>
        <dbReference type="Rhea" id="RHEA:20621"/>
        <dbReference type="ChEBI" id="CHEBI:15377"/>
        <dbReference type="ChEBI" id="CHEBI:15378"/>
        <dbReference type="ChEBI" id="CHEBI:29105"/>
        <dbReference type="ChEBI" id="CHEBI:30616"/>
        <dbReference type="ChEBI" id="CHEBI:43474"/>
        <dbReference type="ChEBI" id="CHEBI:456216"/>
        <dbReference type="EC" id="7.2.2.12"/>
    </reaction>
</comment>
<dbReference type="OrthoDB" id="9763278at2"/>
<feature type="transmembrane region" description="Helical" evidence="9">
    <location>
        <begin position="106"/>
        <end position="126"/>
    </location>
</feature>
<keyword evidence="3 9" id="KW-0812">Transmembrane</keyword>
<dbReference type="Gene3D" id="3.40.1110.10">
    <property type="entry name" value="Calcium-transporting ATPase, cytoplasmic domain N"/>
    <property type="match status" value="1"/>
</dbReference>
<feature type="transmembrane region" description="Helical" evidence="9">
    <location>
        <begin position="164"/>
        <end position="188"/>
    </location>
</feature>
<keyword evidence="9" id="KW-0479">Metal-binding</keyword>
<evidence type="ECO:0000313" key="12">
    <source>
        <dbReference type="Proteomes" id="UP000002601"/>
    </source>
</evidence>
<dbReference type="Pfam" id="PF00702">
    <property type="entry name" value="Hydrolase"/>
    <property type="match status" value="1"/>
</dbReference>
<dbReference type="GO" id="GO:0046872">
    <property type="term" value="F:metal ion binding"/>
    <property type="evidence" value="ECO:0007669"/>
    <property type="project" value="UniProtKB-KW"/>
</dbReference>
<dbReference type="KEGG" id="dsa:Desal_0106"/>
<dbReference type="SUPFAM" id="SSF56784">
    <property type="entry name" value="HAD-like"/>
    <property type="match status" value="1"/>
</dbReference>
<comment type="caution">
    <text evidence="9">Lacks conserved residue(s) required for the propagation of feature annotation.</text>
</comment>
<feature type="domain" description="P-type ATPase A" evidence="10">
    <location>
        <begin position="215"/>
        <end position="313"/>
    </location>
</feature>
<dbReference type="InterPro" id="IPR027256">
    <property type="entry name" value="P-typ_ATPase_IB"/>
</dbReference>
<dbReference type="InterPro" id="IPR018303">
    <property type="entry name" value="ATPase_P-typ_P_site"/>
</dbReference>
<dbReference type="Gene3D" id="2.70.150.10">
    <property type="entry name" value="Calcium-transporting ATPase, cytoplasmic transduction domain A"/>
    <property type="match status" value="1"/>
</dbReference>
<gene>
    <name evidence="11" type="ordered locus">Desal_0106</name>
</gene>
<keyword evidence="5 9" id="KW-1133">Transmembrane helix</keyword>
<evidence type="ECO:0000259" key="10">
    <source>
        <dbReference type="Pfam" id="PF00122"/>
    </source>
</evidence>
<dbReference type="SFLD" id="SFLDG00002">
    <property type="entry name" value="C1.7:_P-type_atpase_like"/>
    <property type="match status" value="1"/>
</dbReference>
<dbReference type="InterPro" id="IPR036412">
    <property type="entry name" value="HAD-like_sf"/>
</dbReference>
<keyword evidence="9" id="KW-0067">ATP-binding</keyword>
<dbReference type="HOGENOM" id="CLU_001771_6_3_7"/>
<dbReference type="NCBIfam" id="TIGR01525">
    <property type="entry name" value="ATPase-IB_hvy"/>
    <property type="match status" value="1"/>
</dbReference>
<dbReference type="InterPro" id="IPR023214">
    <property type="entry name" value="HAD_sf"/>
</dbReference>
<dbReference type="InterPro" id="IPR051014">
    <property type="entry name" value="Cation_Transport_ATPase_IB"/>
</dbReference>
<dbReference type="AlphaFoldDB" id="C6BV40"/>
<dbReference type="STRING" id="526222.Desal_0106"/>
<dbReference type="InterPro" id="IPR059000">
    <property type="entry name" value="ATPase_P-type_domA"/>
</dbReference>
<proteinExistence type="inferred from homology"/>
<keyword evidence="4" id="KW-1278">Translocase</keyword>
<dbReference type="GO" id="GO:0005524">
    <property type="term" value="F:ATP binding"/>
    <property type="evidence" value="ECO:0007669"/>
    <property type="project" value="UniProtKB-UniRule"/>
</dbReference>
<keyword evidence="6 9" id="KW-0472">Membrane</keyword>
<dbReference type="PRINTS" id="PR00941">
    <property type="entry name" value="CDATPASE"/>
</dbReference>
<keyword evidence="9" id="KW-0547">Nucleotide-binding</keyword>
<dbReference type="InterPro" id="IPR044492">
    <property type="entry name" value="P_typ_ATPase_HD_dom"/>
</dbReference>
<dbReference type="Proteomes" id="UP000002601">
    <property type="component" value="Chromosome"/>
</dbReference>
<evidence type="ECO:0000256" key="1">
    <source>
        <dbReference type="ARBA" id="ARBA00004370"/>
    </source>
</evidence>
<keyword evidence="9" id="KW-1003">Cell membrane</keyword>
<evidence type="ECO:0000256" key="5">
    <source>
        <dbReference type="ARBA" id="ARBA00022989"/>
    </source>
</evidence>
<dbReference type="PROSITE" id="PS00154">
    <property type="entry name" value="ATPASE_E1_E2"/>
    <property type="match status" value="1"/>
</dbReference>
<evidence type="ECO:0000313" key="11">
    <source>
        <dbReference type="EMBL" id="ACS78177.1"/>
    </source>
</evidence>
<protein>
    <recommendedName>
        <fullName evidence="7">P-type Zn(2+) transporter</fullName>
        <ecNumber evidence="7">7.2.2.12</ecNumber>
    </recommendedName>
</protein>
<dbReference type="Pfam" id="PF00122">
    <property type="entry name" value="E1-E2_ATPase"/>
    <property type="match status" value="1"/>
</dbReference>
<evidence type="ECO:0000256" key="4">
    <source>
        <dbReference type="ARBA" id="ARBA00022967"/>
    </source>
</evidence>
<dbReference type="SUPFAM" id="SSF81653">
    <property type="entry name" value="Calcium ATPase, transduction domain A"/>
    <property type="match status" value="1"/>
</dbReference>
<comment type="similarity">
    <text evidence="2 9">Belongs to the cation transport ATPase (P-type) (TC 3.A.3) family. Type IB subfamily.</text>
</comment>
<evidence type="ECO:0000256" key="3">
    <source>
        <dbReference type="ARBA" id="ARBA00022692"/>
    </source>
</evidence>
<dbReference type="PANTHER" id="PTHR48085">
    <property type="entry name" value="CADMIUM/ZINC-TRANSPORTING ATPASE HMA2-RELATED"/>
    <property type="match status" value="1"/>
</dbReference>
<dbReference type="PANTHER" id="PTHR48085:SF5">
    <property type="entry name" value="CADMIUM_ZINC-TRANSPORTING ATPASE HMA4-RELATED"/>
    <property type="match status" value="1"/>
</dbReference>
<dbReference type="InterPro" id="IPR023299">
    <property type="entry name" value="ATPase_P-typ_cyto_dom_N"/>
</dbReference>
<dbReference type="InterPro" id="IPR001757">
    <property type="entry name" value="P_typ_ATPase"/>
</dbReference>
<dbReference type="GO" id="GO:0016887">
    <property type="term" value="F:ATP hydrolysis activity"/>
    <property type="evidence" value="ECO:0007669"/>
    <property type="project" value="InterPro"/>
</dbReference>
<evidence type="ECO:0000256" key="8">
    <source>
        <dbReference type="ARBA" id="ARBA00047308"/>
    </source>
</evidence>
<dbReference type="Gene3D" id="3.40.50.1000">
    <property type="entry name" value="HAD superfamily/HAD-like"/>
    <property type="match status" value="1"/>
</dbReference>
<dbReference type="SFLD" id="SFLDF00027">
    <property type="entry name" value="p-type_atpase"/>
    <property type="match status" value="1"/>
</dbReference>
<dbReference type="NCBIfam" id="TIGR01494">
    <property type="entry name" value="ATPase_P-type"/>
    <property type="match status" value="2"/>
</dbReference>
<evidence type="ECO:0000256" key="7">
    <source>
        <dbReference type="ARBA" id="ARBA00039097"/>
    </source>
</evidence>
<dbReference type="EMBL" id="CP001649">
    <property type="protein sequence ID" value="ACS78177.1"/>
    <property type="molecule type" value="Genomic_DNA"/>
</dbReference>
<dbReference type="RefSeq" id="WP_012765703.1">
    <property type="nucleotide sequence ID" value="NC_012881.1"/>
</dbReference>
<organism evidence="11 12">
    <name type="scientific">Maridesulfovibrio salexigens (strain ATCC 14822 / DSM 2638 / NCIMB 8403 / VKM B-1763)</name>
    <name type="common">Desulfovibrio salexigens</name>
    <dbReference type="NCBI Taxonomy" id="526222"/>
    <lineage>
        <taxon>Bacteria</taxon>
        <taxon>Pseudomonadati</taxon>
        <taxon>Thermodesulfobacteriota</taxon>
        <taxon>Desulfovibrionia</taxon>
        <taxon>Desulfovibrionales</taxon>
        <taxon>Desulfovibrionaceae</taxon>
        <taxon>Maridesulfovibrio</taxon>
    </lineage>
</organism>
<feature type="transmembrane region" description="Helical" evidence="9">
    <location>
        <begin position="132"/>
        <end position="152"/>
    </location>
</feature>
<dbReference type="Pfam" id="PF19991">
    <property type="entry name" value="HMA_2"/>
    <property type="match status" value="1"/>
</dbReference>
<keyword evidence="12" id="KW-1185">Reference proteome</keyword>
<dbReference type="GO" id="GO:0016463">
    <property type="term" value="F:P-type zinc transporter activity"/>
    <property type="evidence" value="ECO:0007669"/>
    <property type="project" value="UniProtKB-EC"/>
</dbReference>
<dbReference type="eggNOG" id="COG2217">
    <property type="taxonomic scope" value="Bacteria"/>
</dbReference>
<dbReference type="EC" id="7.2.2.12" evidence="7"/>
<reference evidence="11 12" key="1">
    <citation type="submission" date="2009-06" db="EMBL/GenBank/DDBJ databases">
        <title>Complete sequence of Desulfovibrio salexigens DSM 2638.</title>
        <authorList>
            <consortium name="US DOE Joint Genome Institute"/>
            <person name="Lucas S."/>
            <person name="Copeland A."/>
            <person name="Lapidus A."/>
            <person name="Glavina del Rio T."/>
            <person name="Tice H."/>
            <person name="Bruce D."/>
            <person name="Goodwin L."/>
            <person name="Pitluck S."/>
            <person name="Munk A.C."/>
            <person name="Brettin T."/>
            <person name="Detter J.C."/>
            <person name="Han C."/>
            <person name="Tapia R."/>
            <person name="Larimer F."/>
            <person name="Land M."/>
            <person name="Hauser L."/>
            <person name="Kyrpides N."/>
            <person name="Anderson I."/>
            <person name="Wall J.D."/>
            <person name="Arkin A.P."/>
            <person name="Dehal P."/>
            <person name="Chivian D."/>
            <person name="Giles B."/>
            <person name="Hazen T.C."/>
        </authorList>
    </citation>
    <scope>NUCLEOTIDE SEQUENCE [LARGE SCALE GENOMIC DNA]</scope>
    <source>
        <strain evidence="12">ATCC 14822 / DSM 2638 / NCIMB 8403 / VKM B-1763</strain>
    </source>
</reference>
<evidence type="ECO:0000256" key="6">
    <source>
        <dbReference type="ARBA" id="ARBA00023136"/>
    </source>
</evidence>
<evidence type="ECO:0000256" key="9">
    <source>
        <dbReference type="RuleBase" id="RU362081"/>
    </source>
</evidence>
<comment type="subcellular location">
    <subcellularLocation>
        <location evidence="9">Cell membrane</location>
    </subcellularLocation>
    <subcellularLocation>
        <location evidence="1">Membrane</location>
    </subcellularLocation>
</comment>
<accession>C6BV40</accession>
<dbReference type="SFLD" id="SFLDS00003">
    <property type="entry name" value="Haloacid_Dehalogenase"/>
    <property type="match status" value="1"/>
</dbReference>
<dbReference type="GO" id="GO:0005886">
    <property type="term" value="C:plasma membrane"/>
    <property type="evidence" value="ECO:0007669"/>
    <property type="project" value="UniProtKB-SubCell"/>
</dbReference>
<name>C6BV40_MARSD</name>